<proteinExistence type="predicted"/>
<comment type="caution">
    <text evidence="2">The sequence shown here is derived from an EMBL/GenBank/DDBJ whole genome shotgun (WGS) entry which is preliminary data.</text>
</comment>
<gene>
    <name evidence="2" type="ORF">IPJ48_00435</name>
</gene>
<reference evidence="2" key="1">
    <citation type="submission" date="2020-10" db="EMBL/GenBank/DDBJ databases">
        <title>Connecting structure to function with the recovery of over 1000 high-quality activated sludge metagenome-assembled genomes encoding full-length rRNA genes using long-read sequencing.</title>
        <authorList>
            <person name="Singleton C.M."/>
            <person name="Petriglieri F."/>
            <person name="Kristensen J.M."/>
            <person name="Kirkegaard R.H."/>
            <person name="Michaelsen T.Y."/>
            <person name="Andersen M.H."/>
            <person name="Karst S.M."/>
            <person name="Dueholm M.S."/>
            <person name="Nielsen P.H."/>
            <person name="Albertsen M."/>
        </authorList>
    </citation>
    <scope>NUCLEOTIDE SEQUENCE</scope>
    <source>
        <strain evidence="2">EsbW_18-Q3-R4-48_MAXAC.044</strain>
    </source>
</reference>
<organism evidence="2 3">
    <name type="scientific">Candidatus Propionivibrio dominans</name>
    <dbReference type="NCBI Taxonomy" id="2954373"/>
    <lineage>
        <taxon>Bacteria</taxon>
        <taxon>Pseudomonadati</taxon>
        <taxon>Pseudomonadota</taxon>
        <taxon>Betaproteobacteria</taxon>
        <taxon>Rhodocyclales</taxon>
        <taxon>Rhodocyclaceae</taxon>
        <taxon>Propionivibrio</taxon>
    </lineage>
</organism>
<sequence length="84" mass="9289">MEHKLESGNGTTNSKATIALIVFLLIGAFFLITEHWAHLAGWLPYLPYLLLLACPLMHVFMHGVHGHGNHAPSETSNESTPEKK</sequence>
<keyword evidence="1" id="KW-0472">Membrane</keyword>
<protein>
    <submittedName>
        <fullName evidence="2">DUF2933 domain-containing protein</fullName>
    </submittedName>
</protein>
<keyword evidence="1" id="KW-1133">Transmembrane helix</keyword>
<name>A0A9D7IGB6_9RHOO</name>
<dbReference type="AlphaFoldDB" id="A0A9D7IGB6"/>
<feature type="transmembrane region" description="Helical" evidence="1">
    <location>
        <begin position="12"/>
        <end position="33"/>
    </location>
</feature>
<dbReference type="Pfam" id="PF11666">
    <property type="entry name" value="DUF2933"/>
    <property type="match status" value="1"/>
</dbReference>
<evidence type="ECO:0000313" key="2">
    <source>
        <dbReference type="EMBL" id="MBK7421669.1"/>
    </source>
</evidence>
<evidence type="ECO:0000313" key="3">
    <source>
        <dbReference type="Proteomes" id="UP000886602"/>
    </source>
</evidence>
<dbReference type="EMBL" id="JADJNC010000002">
    <property type="protein sequence ID" value="MBK7421669.1"/>
    <property type="molecule type" value="Genomic_DNA"/>
</dbReference>
<accession>A0A9D7IGB6</accession>
<evidence type="ECO:0000256" key="1">
    <source>
        <dbReference type="SAM" id="Phobius"/>
    </source>
</evidence>
<dbReference type="Proteomes" id="UP000886602">
    <property type="component" value="Unassembled WGS sequence"/>
</dbReference>
<feature type="transmembrane region" description="Helical" evidence="1">
    <location>
        <begin position="45"/>
        <end position="64"/>
    </location>
</feature>
<keyword evidence="1" id="KW-0812">Transmembrane</keyword>
<dbReference type="InterPro" id="IPR021682">
    <property type="entry name" value="DUF2933"/>
</dbReference>